<keyword evidence="1" id="KW-0472">Membrane</keyword>
<dbReference type="Pfam" id="PF13400">
    <property type="entry name" value="Tad"/>
    <property type="match status" value="1"/>
</dbReference>
<reference evidence="3 4" key="1">
    <citation type="submission" date="2020-08" db="EMBL/GenBank/DDBJ databases">
        <title>Genome sequence of Phycicoccus endophyticus JCM 31784T.</title>
        <authorList>
            <person name="Hyun D.-W."/>
            <person name="Bae J.-W."/>
        </authorList>
    </citation>
    <scope>NUCLEOTIDE SEQUENCE [LARGE SCALE GENOMIC DNA]</scope>
    <source>
        <strain evidence="3 4">JCM 31784</strain>
    </source>
</reference>
<keyword evidence="4" id="KW-1185">Reference proteome</keyword>
<gene>
    <name evidence="3" type="ORF">H9L10_03010</name>
</gene>
<feature type="domain" description="Putative Flp pilus-assembly TadG-like N-terminal" evidence="2">
    <location>
        <begin position="14"/>
        <end position="59"/>
    </location>
</feature>
<evidence type="ECO:0000313" key="3">
    <source>
        <dbReference type="EMBL" id="QNN50059.1"/>
    </source>
</evidence>
<feature type="transmembrane region" description="Helical" evidence="1">
    <location>
        <begin position="16"/>
        <end position="37"/>
    </location>
</feature>
<dbReference type="EMBL" id="CP060712">
    <property type="protein sequence ID" value="QNN50059.1"/>
    <property type="molecule type" value="Genomic_DNA"/>
</dbReference>
<name>A0A7G9R384_9MICO</name>
<keyword evidence="1" id="KW-0812">Transmembrane</keyword>
<proteinExistence type="predicted"/>
<dbReference type="AlphaFoldDB" id="A0A7G9R384"/>
<evidence type="ECO:0000313" key="4">
    <source>
        <dbReference type="Proteomes" id="UP000515976"/>
    </source>
</evidence>
<dbReference type="Proteomes" id="UP000515976">
    <property type="component" value="Chromosome"/>
</dbReference>
<dbReference type="KEGG" id="pei:H9L10_03010"/>
<accession>A0A7G9R384</accession>
<keyword evidence="1" id="KW-1133">Transmembrane helix</keyword>
<evidence type="ECO:0000259" key="2">
    <source>
        <dbReference type="Pfam" id="PF13400"/>
    </source>
</evidence>
<dbReference type="RefSeq" id="WP_166102077.1">
    <property type="nucleotide sequence ID" value="NZ_BMMY01000002.1"/>
</dbReference>
<evidence type="ECO:0000256" key="1">
    <source>
        <dbReference type="SAM" id="Phobius"/>
    </source>
</evidence>
<dbReference type="InterPro" id="IPR028087">
    <property type="entry name" value="Tad_N"/>
</dbReference>
<protein>
    <recommendedName>
        <fullName evidence="2">Putative Flp pilus-assembly TadG-like N-terminal domain-containing protein</fullName>
    </recommendedName>
</protein>
<sequence length="154" mass="15632">MSPATREALRDERGTITLYLLGLVVLAVTLVAGVTAVTAAHLARIRLLDVADGAALAAAGGLDDSAYTAGVGEAVPLSEEAVARRAADYVAGHERPANVLGWQLGPGTGTPDGHTAVVDLTGEARLPLVGGLLRDLGVRVSIHVTSRARADVGP</sequence>
<organism evidence="3 4">
    <name type="scientific">Phycicoccus endophyticus</name>
    <dbReference type="NCBI Taxonomy" id="1690220"/>
    <lineage>
        <taxon>Bacteria</taxon>
        <taxon>Bacillati</taxon>
        <taxon>Actinomycetota</taxon>
        <taxon>Actinomycetes</taxon>
        <taxon>Micrococcales</taxon>
        <taxon>Intrasporangiaceae</taxon>
        <taxon>Phycicoccus</taxon>
    </lineage>
</organism>